<keyword evidence="2" id="KW-1185">Reference proteome</keyword>
<proteinExistence type="predicted"/>
<dbReference type="EMBL" id="MASW01000006">
    <property type="protein sequence ID" value="PXY21388.1"/>
    <property type="molecule type" value="Genomic_DNA"/>
</dbReference>
<dbReference type="AlphaFoldDB" id="A0A2V4AM60"/>
<dbReference type="Proteomes" id="UP000249915">
    <property type="component" value="Unassembled WGS sequence"/>
</dbReference>
<reference evidence="1 2" key="1">
    <citation type="submission" date="2016-07" db="EMBL/GenBank/DDBJ databases">
        <title>Draft genome sequence of Prauserella muralis DSM 45305, isolated from a mould-covered wall in an indoor environment.</title>
        <authorList>
            <person name="Ruckert C."/>
            <person name="Albersmeier A."/>
            <person name="Jiang C.-L."/>
            <person name="Jiang Y."/>
            <person name="Kalinowski J."/>
            <person name="Schneider O."/>
            <person name="Winkler A."/>
            <person name="Zotchev S.B."/>
        </authorList>
    </citation>
    <scope>NUCLEOTIDE SEQUENCE [LARGE SCALE GENOMIC DNA]</scope>
    <source>
        <strain evidence="1 2">DSM 45305</strain>
    </source>
</reference>
<comment type="caution">
    <text evidence="1">The sequence shown here is derived from an EMBL/GenBank/DDBJ whole genome shotgun (WGS) entry which is preliminary data.</text>
</comment>
<organism evidence="1 2">
    <name type="scientific">Prauserella muralis</name>
    <dbReference type="NCBI Taxonomy" id="588067"/>
    <lineage>
        <taxon>Bacteria</taxon>
        <taxon>Bacillati</taxon>
        <taxon>Actinomycetota</taxon>
        <taxon>Actinomycetes</taxon>
        <taxon>Pseudonocardiales</taxon>
        <taxon>Pseudonocardiaceae</taxon>
        <taxon>Prauserella</taxon>
    </lineage>
</organism>
<evidence type="ECO:0000313" key="2">
    <source>
        <dbReference type="Proteomes" id="UP000249915"/>
    </source>
</evidence>
<sequence>MAVDNGHVWVLVSAESGAVDAARLAHIPGTTTFAALPVQVFNTAGLLPTYADTGEPVTGFRWATTADITAHLDLFTE</sequence>
<name>A0A2V4AM60_9PSEU</name>
<protein>
    <submittedName>
        <fullName evidence="1">Uncharacterized protein</fullName>
    </submittedName>
</protein>
<evidence type="ECO:0000313" key="1">
    <source>
        <dbReference type="EMBL" id="PXY21388.1"/>
    </source>
</evidence>
<gene>
    <name evidence="1" type="ORF">BAY60_24870</name>
</gene>
<accession>A0A2V4AM60</accession>